<comment type="caution">
    <text evidence="1">The sequence shown here is derived from an EMBL/GenBank/DDBJ whole genome shotgun (WGS) entry which is preliminary data.</text>
</comment>
<keyword evidence="2" id="KW-1185">Reference proteome</keyword>
<organism evidence="1 2">
    <name type="scientific">Prauserella shujinwangii</name>
    <dbReference type="NCBI Taxonomy" id="1453103"/>
    <lineage>
        <taxon>Bacteria</taxon>
        <taxon>Bacillati</taxon>
        <taxon>Actinomycetota</taxon>
        <taxon>Actinomycetes</taxon>
        <taxon>Pseudonocardiales</taxon>
        <taxon>Pseudonocardiaceae</taxon>
        <taxon>Prauserella</taxon>
    </lineage>
</organism>
<dbReference type="OrthoDB" id="3697269at2"/>
<gene>
    <name evidence="1" type="ORF">B0I33_105518</name>
</gene>
<evidence type="ECO:0000313" key="2">
    <source>
        <dbReference type="Proteomes" id="UP000238362"/>
    </source>
</evidence>
<dbReference type="EMBL" id="PVNH01000005">
    <property type="protein sequence ID" value="PRX47934.1"/>
    <property type="molecule type" value="Genomic_DNA"/>
</dbReference>
<protein>
    <submittedName>
        <fullName evidence="1">Uncharacterized protein</fullName>
    </submittedName>
</protein>
<dbReference type="RefSeq" id="WP_106179388.1">
    <property type="nucleotide sequence ID" value="NZ_PVNH01000005.1"/>
</dbReference>
<accession>A0A2T0LVT2</accession>
<sequence length="83" mass="9372">MADEKPTLVLHLTSGGEPVLFQLPPDATEENAQLVKRLHWMLDHGSVETIRTKDGYAVNVNFAHVAVAYVDDLQRRDRTFGLR</sequence>
<reference evidence="1 2" key="1">
    <citation type="submission" date="2018-03" db="EMBL/GenBank/DDBJ databases">
        <title>Genomic Encyclopedia of Type Strains, Phase III (KMG-III): the genomes of soil and plant-associated and newly described type strains.</title>
        <authorList>
            <person name="Whitman W."/>
        </authorList>
    </citation>
    <scope>NUCLEOTIDE SEQUENCE [LARGE SCALE GENOMIC DNA]</scope>
    <source>
        <strain evidence="1 2">CGMCC 4.7125</strain>
    </source>
</reference>
<dbReference type="AlphaFoldDB" id="A0A2T0LVT2"/>
<evidence type="ECO:0000313" key="1">
    <source>
        <dbReference type="EMBL" id="PRX47934.1"/>
    </source>
</evidence>
<name>A0A2T0LVT2_9PSEU</name>
<dbReference type="Proteomes" id="UP000238362">
    <property type="component" value="Unassembled WGS sequence"/>
</dbReference>
<proteinExistence type="predicted"/>